<feature type="domain" description="AbiTii" evidence="1">
    <location>
        <begin position="9"/>
        <end position="184"/>
    </location>
</feature>
<proteinExistence type="predicted"/>
<evidence type="ECO:0000313" key="3">
    <source>
        <dbReference type="Proteomes" id="UP001205867"/>
    </source>
</evidence>
<sequence>MTFTITRAIETLSDPNVQIEHALRQCLVVAKRIQSDPMVEWVKGELQGYGSPDVKPPNYRSTLFAPYRLTFHGPMGASLRQSLSRSDIPESLRVPAEADFLRQPVAEVSALTRDRENSPELSLPLIWVDEFRRLGNEGKAPRVEMMELASACRVLPRTHLEGIVDRVRTSALELLLELEAIDPSVGDVGKDAEGTRGEARSVSLQIITQNIYGDRASVVSQGQVDGAASVAIDARVTPGDREGLLDAAAKLLEPDQVADLRQALDEDGNTVGESTRSFLTKLRDGAAEASGQAAVSGLTALLTQFLGGTFPW</sequence>
<name>A0AAP3AI33_MICLU</name>
<gene>
    <name evidence="2" type="ORF">M3A82_008975</name>
</gene>
<comment type="caution">
    <text evidence="2">The sequence shown here is derived from an EMBL/GenBank/DDBJ whole genome shotgun (WGS) entry which is preliminary data.</text>
</comment>
<evidence type="ECO:0000313" key="2">
    <source>
        <dbReference type="EMBL" id="MCV7629466.1"/>
    </source>
</evidence>
<dbReference type="RefSeq" id="WP_127435182.1">
    <property type="nucleotide sequence ID" value="NZ_CANMWH010000025.1"/>
</dbReference>
<dbReference type="InterPro" id="IPR041304">
    <property type="entry name" value="AbiTii"/>
</dbReference>
<dbReference type="Pfam" id="PF18864">
    <property type="entry name" value="AbiTii"/>
    <property type="match status" value="1"/>
</dbReference>
<protein>
    <recommendedName>
        <fullName evidence="1">AbiTii domain-containing protein</fullName>
    </recommendedName>
</protein>
<reference evidence="2" key="1">
    <citation type="submission" date="2023-06" db="EMBL/GenBank/DDBJ databases">
        <title>lsaBGC provides a comprehensive framework for evolutionary analysis of biosynthetic gene clusters within focal taxa.</title>
        <authorList>
            <person name="Salamzade R."/>
            <person name="Sandstrom S."/>
            <person name="Kalan L.R."/>
        </authorList>
    </citation>
    <scope>NUCLEOTIDE SEQUENCE</scope>
    <source>
        <strain evidence="2">P3-SID899</strain>
    </source>
</reference>
<accession>A0AAP3AI33</accession>
<dbReference type="EMBL" id="JALXKZ020000022">
    <property type="protein sequence ID" value="MCV7629466.1"/>
    <property type="molecule type" value="Genomic_DNA"/>
</dbReference>
<organism evidence="2 3">
    <name type="scientific">Micrococcus luteus</name>
    <name type="common">Micrococcus lysodeikticus</name>
    <dbReference type="NCBI Taxonomy" id="1270"/>
    <lineage>
        <taxon>Bacteria</taxon>
        <taxon>Bacillati</taxon>
        <taxon>Actinomycetota</taxon>
        <taxon>Actinomycetes</taxon>
        <taxon>Micrococcales</taxon>
        <taxon>Micrococcaceae</taxon>
        <taxon>Micrococcus</taxon>
    </lineage>
</organism>
<dbReference type="AlphaFoldDB" id="A0AAP3AI33"/>
<dbReference type="Proteomes" id="UP001205867">
    <property type="component" value="Unassembled WGS sequence"/>
</dbReference>
<evidence type="ECO:0000259" key="1">
    <source>
        <dbReference type="Pfam" id="PF18864"/>
    </source>
</evidence>